<dbReference type="EMBL" id="JBHIRY010000001">
    <property type="protein sequence ID" value="MFB5759052.1"/>
    <property type="molecule type" value="Genomic_DNA"/>
</dbReference>
<dbReference type="Proteomes" id="UP001580430">
    <property type="component" value="Unassembled WGS sequence"/>
</dbReference>
<feature type="coiled-coil region" evidence="1">
    <location>
        <begin position="144"/>
        <end position="171"/>
    </location>
</feature>
<comment type="caution">
    <text evidence="2">The sequence shown here is derived from an EMBL/GenBank/DDBJ whole genome shotgun (WGS) entry which is preliminary data.</text>
</comment>
<name>A0ABV5BUX7_9BACL</name>
<accession>A0ABV5BUX7</accession>
<dbReference type="RefSeq" id="WP_375518304.1">
    <property type="nucleotide sequence ID" value="NZ_JBHIRY010000001.1"/>
</dbReference>
<keyword evidence="3" id="KW-1185">Reference proteome</keyword>
<protein>
    <submittedName>
        <fullName evidence="2">Uncharacterized protein</fullName>
    </submittedName>
</protein>
<evidence type="ECO:0000313" key="3">
    <source>
        <dbReference type="Proteomes" id="UP001580430"/>
    </source>
</evidence>
<keyword evidence="1" id="KW-0175">Coiled coil</keyword>
<reference evidence="2 3" key="1">
    <citation type="submission" date="2024-09" db="EMBL/GenBank/DDBJ databases">
        <title>Paenibacillus zeirhizospherea sp. nov., isolated from surface of the maize (Zea mays) roots in a horticulture field, Hungary.</title>
        <authorList>
            <person name="Marton D."/>
            <person name="Farkas M."/>
            <person name="Bedics A."/>
            <person name="Toth E."/>
            <person name="Tancsics A."/>
            <person name="Boka K."/>
            <person name="Marati G."/>
            <person name="Kriszt B."/>
            <person name="Cserhati M."/>
        </authorList>
    </citation>
    <scope>NUCLEOTIDE SEQUENCE [LARGE SCALE GENOMIC DNA]</scope>
    <source>
        <strain evidence="2 3">JCM 18446</strain>
    </source>
</reference>
<proteinExistence type="predicted"/>
<evidence type="ECO:0000313" key="2">
    <source>
        <dbReference type="EMBL" id="MFB5759052.1"/>
    </source>
</evidence>
<gene>
    <name evidence="2" type="ORF">ACE5LO_01465</name>
</gene>
<evidence type="ECO:0000256" key="1">
    <source>
        <dbReference type="SAM" id="Coils"/>
    </source>
</evidence>
<sequence>MLLVSKTFQLNNKKYTYHLETDLYNIHVSCFNHEQEEHRDVDLNNEIQVRAKIIDTLNKNYGSQLSRDIFGNRNGISAEVRREFNIPFPDSEMYYLHKVETALIQKGLFRLSEDRSVVYDYLEFIDIKIVSVEFKGNIFLCSKKSAVDELLNEVNREIEKAQKIIKEMQVIEDKLLFLPDKLQ</sequence>
<organism evidence="2 3">
    <name type="scientific">Paenibacillus medicaginis</name>
    <dbReference type="NCBI Taxonomy" id="1470560"/>
    <lineage>
        <taxon>Bacteria</taxon>
        <taxon>Bacillati</taxon>
        <taxon>Bacillota</taxon>
        <taxon>Bacilli</taxon>
        <taxon>Bacillales</taxon>
        <taxon>Paenibacillaceae</taxon>
        <taxon>Paenibacillus</taxon>
    </lineage>
</organism>